<dbReference type="Proteomes" id="UP000260717">
    <property type="component" value="Unassembled WGS sequence"/>
</dbReference>
<protein>
    <submittedName>
        <fullName evidence="1">Uncharacterized protein</fullName>
    </submittedName>
</protein>
<accession>A0A3E4WPH1</accession>
<comment type="caution">
    <text evidence="1">The sequence shown here is derived from an EMBL/GenBank/DDBJ whole genome shotgun (WGS) entry which is preliminary data.</text>
</comment>
<dbReference type="EMBL" id="QSTI01000037">
    <property type="protein sequence ID" value="RGM44034.1"/>
    <property type="molecule type" value="Genomic_DNA"/>
</dbReference>
<organism evidence="1 3">
    <name type="scientific">Agathobacter rectalis</name>
    <dbReference type="NCBI Taxonomy" id="39491"/>
    <lineage>
        <taxon>Bacteria</taxon>
        <taxon>Bacillati</taxon>
        <taxon>Bacillota</taxon>
        <taxon>Clostridia</taxon>
        <taxon>Lachnospirales</taxon>
        <taxon>Lachnospiraceae</taxon>
        <taxon>Agathobacter</taxon>
    </lineage>
</organism>
<proteinExistence type="predicted"/>
<evidence type="ECO:0000313" key="4">
    <source>
        <dbReference type="Proteomes" id="UP000283765"/>
    </source>
</evidence>
<evidence type="ECO:0000313" key="2">
    <source>
        <dbReference type="EMBL" id="RGU19847.1"/>
    </source>
</evidence>
<gene>
    <name evidence="2" type="ORF">DWW89_14825</name>
    <name evidence="1" type="ORF">DXC13_14605</name>
</gene>
<reference evidence="3 4" key="1">
    <citation type="submission" date="2018-08" db="EMBL/GenBank/DDBJ databases">
        <title>A genome reference for cultivated species of the human gut microbiota.</title>
        <authorList>
            <person name="Zou Y."/>
            <person name="Xue W."/>
            <person name="Luo G."/>
        </authorList>
    </citation>
    <scope>NUCLEOTIDE SEQUENCE [LARGE SCALE GENOMIC DNA]</scope>
    <source>
        <strain evidence="2 4">AF17-27</strain>
        <strain evidence="1 3">OM08-12AT</strain>
    </source>
</reference>
<dbReference type="AlphaFoldDB" id="A0A3E4WPH1"/>
<dbReference type="Proteomes" id="UP000283765">
    <property type="component" value="Unassembled WGS sequence"/>
</dbReference>
<evidence type="ECO:0000313" key="1">
    <source>
        <dbReference type="EMBL" id="RGM44034.1"/>
    </source>
</evidence>
<dbReference type="EMBL" id="QRXR01000034">
    <property type="protein sequence ID" value="RGU19847.1"/>
    <property type="molecule type" value="Genomic_DNA"/>
</dbReference>
<evidence type="ECO:0000313" key="3">
    <source>
        <dbReference type="Proteomes" id="UP000260717"/>
    </source>
</evidence>
<sequence>MSHMFKIIKADELSSNKSIVEIEKLKDISKESLSDCKTYGVWGLLGRKKDEQWKWLQVGQSNNIGLEIISDVQCISGEITQDNDRPYINQFGQVVNGYTYNVYLSAREQIYKCIGENFTDFIFVCVCCGEEYKDSKMAIEKYVAWKTRALFWRNGRAFKEPKANVQEPEGIENIEPSIKKVIDQMIGNFNK</sequence>
<name>A0A3E4WPH1_9FIRM</name>